<protein>
    <submittedName>
        <fullName evidence="3">Glycosyltransferase involved in cell wall biosynthesis</fullName>
    </submittedName>
</protein>
<dbReference type="InterPro" id="IPR019290">
    <property type="entry name" value="GlycosylTrfase-like_prok"/>
</dbReference>
<dbReference type="InterPro" id="IPR001173">
    <property type="entry name" value="Glyco_trans_2-like"/>
</dbReference>
<dbReference type="Pfam" id="PF10111">
    <property type="entry name" value="Glyco_tranf_2_2"/>
    <property type="match status" value="1"/>
</dbReference>
<evidence type="ECO:0000259" key="1">
    <source>
        <dbReference type="Pfam" id="PF00535"/>
    </source>
</evidence>
<evidence type="ECO:0000313" key="3">
    <source>
        <dbReference type="EMBL" id="MBB4661655.1"/>
    </source>
</evidence>
<dbReference type="InterPro" id="IPR029044">
    <property type="entry name" value="Nucleotide-diphossugar_trans"/>
</dbReference>
<dbReference type="CDD" id="cd00761">
    <property type="entry name" value="Glyco_tranf_GTA_type"/>
    <property type="match status" value="1"/>
</dbReference>
<dbReference type="Pfam" id="PF00535">
    <property type="entry name" value="Glycos_transf_2"/>
    <property type="match status" value="1"/>
</dbReference>
<proteinExistence type="predicted"/>
<evidence type="ECO:0000313" key="4">
    <source>
        <dbReference type="Proteomes" id="UP000585272"/>
    </source>
</evidence>
<dbReference type="GO" id="GO:0044010">
    <property type="term" value="P:single-species biofilm formation"/>
    <property type="evidence" value="ECO:0007669"/>
    <property type="project" value="TreeGrafter"/>
</dbReference>
<dbReference type="Gene3D" id="3.90.550.10">
    <property type="entry name" value="Spore Coat Polysaccharide Biosynthesis Protein SpsA, Chain A"/>
    <property type="match status" value="1"/>
</dbReference>
<keyword evidence="4" id="KW-1185">Reference proteome</keyword>
<dbReference type="GO" id="GO:0016740">
    <property type="term" value="F:transferase activity"/>
    <property type="evidence" value="ECO:0007669"/>
    <property type="project" value="UniProtKB-KW"/>
</dbReference>
<dbReference type="AlphaFoldDB" id="A0A840IBD1"/>
<organism evidence="3 4">
    <name type="scientific">Conexibacter arvalis</name>
    <dbReference type="NCBI Taxonomy" id="912552"/>
    <lineage>
        <taxon>Bacteria</taxon>
        <taxon>Bacillati</taxon>
        <taxon>Actinomycetota</taxon>
        <taxon>Thermoleophilia</taxon>
        <taxon>Solirubrobacterales</taxon>
        <taxon>Conexibacteraceae</taxon>
        <taxon>Conexibacter</taxon>
    </lineage>
</organism>
<gene>
    <name evidence="3" type="ORF">BDZ31_001228</name>
</gene>
<dbReference type="InterPro" id="IPR050834">
    <property type="entry name" value="Glycosyltransf_2"/>
</dbReference>
<feature type="domain" description="Glycosyltransferase 2-like prokaryotic type" evidence="2">
    <location>
        <begin position="144"/>
        <end position="207"/>
    </location>
</feature>
<reference evidence="3 4" key="1">
    <citation type="submission" date="2020-08" db="EMBL/GenBank/DDBJ databases">
        <title>Genomic Encyclopedia of Archaeal and Bacterial Type Strains, Phase II (KMG-II): from individual species to whole genera.</title>
        <authorList>
            <person name="Goeker M."/>
        </authorList>
    </citation>
    <scope>NUCLEOTIDE SEQUENCE [LARGE SCALE GENOMIC DNA]</scope>
    <source>
        <strain evidence="3 4">DSM 23288</strain>
    </source>
</reference>
<name>A0A840IBD1_9ACTN</name>
<sequence>MNTSPAVTVVMPTIGRWPLVRRTLEGALAQRDVELEVVVVDDGDEEPPEWLTGRPAVRHLRGGRRGVAAARNLGVEQAAGEWVAFLDDDDLWAPWKLAEQLRAATAAQAGWCYAEAVHVDPELRPFAAIPTPSADDIAARMFAYQAVPAGCSNVLARREEILAIGGFDEQFHQLVDWDIWLRLAARRRAVVVERVAVAYVEHPGSMLLTHRESIFKEWALLRRKNRALAHAAGCRFDDRMFGFWVANRFEKAGERRAAAQASLYAGARYLDPALLRNGLALLAGRRAPAAEPTAAAAPPAPDWLVDYAAVVS</sequence>
<dbReference type="RefSeq" id="WP_183339994.1">
    <property type="nucleotide sequence ID" value="NZ_JACHNU010000001.1"/>
</dbReference>
<dbReference type="Proteomes" id="UP000585272">
    <property type="component" value="Unassembled WGS sequence"/>
</dbReference>
<comment type="caution">
    <text evidence="3">The sequence shown here is derived from an EMBL/GenBank/DDBJ whole genome shotgun (WGS) entry which is preliminary data.</text>
</comment>
<evidence type="ECO:0000259" key="2">
    <source>
        <dbReference type="Pfam" id="PF10111"/>
    </source>
</evidence>
<dbReference type="PANTHER" id="PTHR43685:SF2">
    <property type="entry name" value="GLYCOSYLTRANSFERASE 2-LIKE DOMAIN-CONTAINING PROTEIN"/>
    <property type="match status" value="1"/>
</dbReference>
<dbReference type="SUPFAM" id="SSF53448">
    <property type="entry name" value="Nucleotide-diphospho-sugar transferases"/>
    <property type="match status" value="1"/>
</dbReference>
<feature type="domain" description="Glycosyltransferase 2-like" evidence="1">
    <location>
        <begin position="8"/>
        <end position="115"/>
    </location>
</feature>
<dbReference type="EMBL" id="JACHNU010000001">
    <property type="protein sequence ID" value="MBB4661655.1"/>
    <property type="molecule type" value="Genomic_DNA"/>
</dbReference>
<keyword evidence="3" id="KW-0808">Transferase</keyword>
<accession>A0A840IBD1</accession>
<dbReference type="PANTHER" id="PTHR43685">
    <property type="entry name" value="GLYCOSYLTRANSFERASE"/>
    <property type="match status" value="1"/>
</dbReference>